<comment type="caution">
    <text evidence="1">The sequence shown here is derived from an EMBL/GenBank/DDBJ whole genome shotgun (WGS) entry which is preliminary data.</text>
</comment>
<gene>
    <name evidence="1" type="ORF">FOL47_010437</name>
</gene>
<reference evidence="1 2" key="1">
    <citation type="submission" date="2020-04" db="EMBL/GenBank/DDBJ databases">
        <title>Perkinsus chesapeaki whole genome sequence.</title>
        <authorList>
            <person name="Bogema D.R."/>
        </authorList>
    </citation>
    <scope>NUCLEOTIDE SEQUENCE [LARGE SCALE GENOMIC DNA]</scope>
    <source>
        <strain evidence="1">ATCC PRA-425</strain>
    </source>
</reference>
<dbReference type="InterPro" id="IPR029044">
    <property type="entry name" value="Nucleotide-diphossugar_trans"/>
</dbReference>
<dbReference type="OrthoDB" id="448477at2759"/>
<sequence length="369" mass="42123">MKHPQDANEPLRHSLRLALRRESQVDVEHDMHDCTKSVLLGVRAHDLLRKFASEDEQYSVNSSILNEERRRPQPLPKEDAVDARREKTGLLIALTPDMLHVAQATITLWRCWCRRWGMDLILDTDQWMLQRDYRHPNWMRWIRAKAHLPDFGLLFIVDADTVLNLAFWDFDLARYVGVNFPTQQVIIRDIIPPGTLNNGVVALRGGRVGLAFLESLLEKMSWMQTAHHDQAAFDETVLEFGDDSTPLKYDSRCVEHALPGANGDHSVAAYSLCWWEASEELFGPPGSRNSSIFGFVDPEKIDINYVVTTQNFTELGDAYIYHFAGPGKCWEDIRSFAEVPAEVQGQSCSVIHNYRVSVHDFATRNSMGS</sequence>
<feature type="non-terminal residue" evidence="1">
    <location>
        <position position="1"/>
    </location>
</feature>
<dbReference type="Gene3D" id="3.90.550.10">
    <property type="entry name" value="Spore Coat Polysaccharide Biosynthesis Protein SpsA, Chain A"/>
    <property type="match status" value="1"/>
</dbReference>
<keyword evidence="2" id="KW-1185">Reference proteome</keyword>
<evidence type="ECO:0008006" key="3">
    <source>
        <dbReference type="Google" id="ProtNLM"/>
    </source>
</evidence>
<accession>A0A7J6L3Z9</accession>
<organism evidence="1 2">
    <name type="scientific">Perkinsus chesapeaki</name>
    <name type="common">Clam parasite</name>
    <name type="synonym">Perkinsus andrewsi</name>
    <dbReference type="NCBI Taxonomy" id="330153"/>
    <lineage>
        <taxon>Eukaryota</taxon>
        <taxon>Sar</taxon>
        <taxon>Alveolata</taxon>
        <taxon>Perkinsozoa</taxon>
        <taxon>Perkinsea</taxon>
        <taxon>Perkinsida</taxon>
        <taxon>Perkinsidae</taxon>
        <taxon>Perkinsus</taxon>
    </lineage>
</organism>
<dbReference type="Proteomes" id="UP000591131">
    <property type="component" value="Unassembled WGS sequence"/>
</dbReference>
<name>A0A7J6L3Z9_PERCH</name>
<dbReference type="EMBL" id="JAAPAO010000808">
    <property type="protein sequence ID" value="KAF4653561.1"/>
    <property type="molecule type" value="Genomic_DNA"/>
</dbReference>
<proteinExistence type="predicted"/>
<dbReference type="AlphaFoldDB" id="A0A7J6L3Z9"/>
<evidence type="ECO:0000313" key="1">
    <source>
        <dbReference type="EMBL" id="KAF4653561.1"/>
    </source>
</evidence>
<evidence type="ECO:0000313" key="2">
    <source>
        <dbReference type="Proteomes" id="UP000591131"/>
    </source>
</evidence>
<protein>
    <recommendedName>
        <fullName evidence="3">Nucleotide-diphospho-sugar transferase domain-containing protein</fullName>
    </recommendedName>
</protein>